<dbReference type="SUPFAM" id="SSF56601">
    <property type="entry name" value="beta-lactamase/transpeptidase-like"/>
    <property type="match status" value="1"/>
</dbReference>
<dbReference type="AlphaFoldDB" id="A0A934NQ31"/>
<dbReference type="GO" id="GO:0008658">
    <property type="term" value="F:penicillin binding"/>
    <property type="evidence" value="ECO:0007669"/>
    <property type="project" value="InterPro"/>
</dbReference>
<dbReference type="EMBL" id="JAEMNV010000003">
    <property type="protein sequence ID" value="MBJ8339259.1"/>
    <property type="molecule type" value="Genomic_DNA"/>
</dbReference>
<evidence type="ECO:0000313" key="4">
    <source>
        <dbReference type="Proteomes" id="UP000655868"/>
    </source>
</evidence>
<name>A0A934NQ31_9NOCA</name>
<dbReference type="SUPFAM" id="SSF54427">
    <property type="entry name" value="NTF2-like"/>
    <property type="match status" value="1"/>
</dbReference>
<dbReference type="GO" id="GO:0046677">
    <property type="term" value="P:response to antibiotic"/>
    <property type="evidence" value="ECO:0007669"/>
    <property type="project" value="InterPro"/>
</dbReference>
<dbReference type="Gene3D" id="3.40.710.10">
    <property type="entry name" value="DD-peptidase/beta-lactamase superfamily"/>
    <property type="match status" value="1"/>
</dbReference>
<evidence type="ECO:0000259" key="2">
    <source>
        <dbReference type="Pfam" id="PF05223"/>
    </source>
</evidence>
<comment type="caution">
    <text evidence="3">The sequence shown here is derived from an EMBL/GenBank/DDBJ whole genome shotgun (WGS) entry which is preliminary data.</text>
</comment>
<proteinExistence type="predicted"/>
<sequence length="580" mass="59032">MILTACGDSGPDQPQTLGEQFANALNSDDVGAAAALTSDPAQASAAITQVYDGLGKEVQFSVDKTGKSGDDDTITFAASWKLGGGDSPKEWKYTTNATAIDGAEGWRISWDPSVLAPFEAGSTGSLVYRATYPKPARVADSAGRDLLTQQVVTLVNVSPTADTAAVAALLTPVAPTVTAQSMQTDLAAAEGKPITPVALREQDAAPISAALAAIPGVELVQQTRLLTADRALTSPAFNGLSELWQEANDAAAGWEVASIAPDGSAERLIGEDAKTTPDIATTLDTNLQVAAEAALAPIQQPAAIVAIEPSTGGILGVAQNASADAQGPIALTGLYPPGSTFKTVTASAALQAGTVTPDTVLPCPGTENIEGRQIPNDENFDLGQVPFHTAFARSCNTTLGRLAVALPPDALTKAAAQFGLGVDYVTPGLTTVTGSVPPADTPAERVESGIGQGKVTASPFGMALVASSIANNGVSAPMIVQGKPGTGDKTPDQLPPNISSELLTMMRETVTGGTATILNDIPDLRGKTGTAEHGNGPAHGWFVGIAGDVAFAVFVSDADSSGPALEAAGRFLRSEQFRAR</sequence>
<feature type="domain" description="Penicillin-binding protein transpeptidase" evidence="1">
    <location>
        <begin position="303"/>
        <end position="560"/>
    </location>
</feature>
<feature type="domain" description="NTF2-like N-terminal transpeptidase" evidence="2">
    <location>
        <begin position="14"/>
        <end position="117"/>
    </location>
</feature>
<dbReference type="GO" id="GO:0071972">
    <property type="term" value="F:peptidoglycan L,D-transpeptidase activity"/>
    <property type="evidence" value="ECO:0007669"/>
    <property type="project" value="TreeGrafter"/>
</dbReference>
<dbReference type="PANTHER" id="PTHR30627:SF24">
    <property type="entry name" value="PENICILLIN-BINDING PROTEIN 4B"/>
    <property type="match status" value="1"/>
</dbReference>
<gene>
    <name evidence="3" type="ORF">JGU71_10195</name>
</gene>
<protein>
    <submittedName>
        <fullName evidence="3">Penicillin-binding protein</fullName>
    </submittedName>
</protein>
<reference evidence="3" key="1">
    <citation type="submission" date="2020-12" db="EMBL/GenBank/DDBJ databases">
        <title>Antrihabitans popcorni sp. nov. and Antrihabitans auranticaus sp. nov., isolated from a larva cave.</title>
        <authorList>
            <person name="Lee S.D."/>
            <person name="Kim I.S."/>
        </authorList>
    </citation>
    <scope>NUCLEOTIDE SEQUENCE</scope>
    <source>
        <strain evidence="3">YC3-6</strain>
    </source>
</reference>
<keyword evidence="4" id="KW-1185">Reference proteome</keyword>
<dbReference type="InterPro" id="IPR007887">
    <property type="entry name" value="MecA_N"/>
</dbReference>
<dbReference type="InterPro" id="IPR032710">
    <property type="entry name" value="NTF2-like_dom_sf"/>
</dbReference>
<dbReference type="PANTHER" id="PTHR30627">
    <property type="entry name" value="PEPTIDOGLYCAN D,D-TRANSPEPTIDASE"/>
    <property type="match status" value="1"/>
</dbReference>
<dbReference type="RefSeq" id="WP_199704542.1">
    <property type="nucleotide sequence ID" value="NZ_JAEMNV010000003.1"/>
</dbReference>
<evidence type="ECO:0000313" key="3">
    <source>
        <dbReference type="EMBL" id="MBJ8339259.1"/>
    </source>
</evidence>
<evidence type="ECO:0000259" key="1">
    <source>
        <dbReference type="Pfam" id="PF00905"/>
    </source>
</evidence>
<accession>A0A934NQ31</accession>
<dbReference type="InterPro" id="IPR050515">
    <property type="entry name" value="Beta-lactam/transpept"/>
</dbReference>
<dbReference type="GO" id="GO:0005886">
    <property type="term" value="C:plasma membrane"/>
    <property type="evidence" value="ECO:0007669"/>
    <property type="project" value="TreeGrafter"/>
</dbReference>
<dbReference type="Proteomes" id="UP000655868">
    <property type="component" value="Unassembled WGS sequence"/>
</dbReference>
<dbReference type="InterPro" id="IPR001460">
    <property type="entry name" value="PCN-bd_Tpept"/>
</dbReference>
<dbReference type="InterPro" id="IPR012338">
    <property type="entry name" value="Beta-lactam/transpept-like"/>
</dbReference>
<organism evidence="3 4">
    <name type="scientific">Antrihabitans stalagmiti</name>
    <dbReference type="NCBI Taxonomy" id="2799499"/>
    <lineage>
        <taxon>Bacteria</taxon>
        <taxon>Bacillati</taxon>
        <taxon>Actinomycetota</taxon>
        <taxon>Actinomycetes</taxon>
        <taxon>Mycobacteriales</taxon>
        <taxon>Nocardiaceae</taxon>
        <taxon>Antrihabitans</taxon>
    </lineage>
</organism>
<dbReference type="GO" id="GO:0071555">
    <property type="term" value="P:cell wall organization"/>
    <property type="evidence" value="ECO:0007669"/>
    <property type="project" value="TreeGrafter"/>
</dbReference>
<dbReference type="Pfam" id="PF00905">
    <property type="entry name" value="Transpeptidase"/>
    <property type="match status" value="1"/>
</dbReference>
<dbReference type="Pfam" id="PF05223">
    <property type="entry name" value="MecA_N"/>
    <property type="match status" value="1"/>
</dbReference>